<dbReference type="EMBL" id="BRXZ01007674">
    <property type="protein sequence ID" value="GMI31574.1"/>
    <property type="molecule type" value="Genomic_DNA"/>
</dbReference>
<sequence>MDVPNENIAPKRKAESQMCEDEENEVKKFAGNVVQSDTGGKGSAEKALEKVESTADEADKADKAEDKAKGDRPSTPRTPEGVLDVPMFLGLEDGARLVILWDLDGEGEGEKIRKWWGGTLLPYDGRTHVMTDDETGDNATCALRVIDYDEAPELGYAERTLSEVAFLGDHLVYDLSEDNTTCYKREGESWEPSDVDLEEEPAEVLGAVGEKMRRKPEQLPDTAYQQRLVAETYVKSKEKVLEVMKVKLSGVSNITREHIQEIMEEVGAAIQATRAESGGAGGGGGVAGAGGSGGTGF</sequence>
<keyword evidence="3" id="KW-1185">Reference proteome</keyword>
<organism evidence="2 3">
    <name type="scientific">Triparma retinervis</name>
    <dbReference type="NCBI Taxonomy" id="2557542"/>
    <lineage>
        <taxon>Eukaryota</taxon>
        <taxon>Sar</taxon>
        <taxon>Stramenopiles</taxon>
        <taxon>Ochrophyta</taxon>
        <taxon>Bolidophyceae</taxon>
        <taxon>Parmales</taxon>
        <taxon>Triparmaceae</taxon>
        <taxon>Triparma</taxon>
    </lineage>
</organism>
<dbReference type="OrthoDB" id="197489at2759"/>
<dbReference type="AlphaFoldDB" id="A0A9W7G488"/>
<feature type="compositionally biased region" description="Basic and acidic residues" evidence="1">
    <location>
        <begin position="43"/>
        <end position="74"/>
    </location>
</feature>
<comment type="caution">
    <text evidence="2">The sequence shown here is derived from an EMBL/GenBank/DDBJ whole genome shotgun (WGS) entry which is preliminary data.</text>
</comment>
<reference evidence="2" key="1">
    <citation type="submission" date="2022-07" db="EMBL/GenBank/DDBJ databases">
        <title>Genome analysis of Parmales, a sister group of diatoms, reveals the evolutionary specialization of diatoms from phago-mixotrophs to photoautotrophs.</title>
        <authorList>
            <person name="Ban H."/>
            <person name="Sato S."/>
            <person name="Yoshikawa S."/>
            <person name="Kazumasa Y."/>
            <person name="Nakamura Y."/>
            <person name="Ichinomiya M."/>
            <person name="Saitoh K."/>
            <person name="Sato N."/>
            <person name="Blanc-Mathieu R."/>
            <person name="Endo H."/>
            <person name="Kuwata A."/>
            <person name="Ogata H."/>
        </authorList>
    </citation>
    <scope>NUCLEOTIDE SEQUENCE</scope>
</reference>
<evidence type="ECO:0000313" key="2">
    <source>
        <dbReference type="EMBL" id="GMI31574.1"/>
    </source>
</evidence>
<feature type="region of interest" description="Disordered" evidence="1">
    <location>
        <begin position="1"/>
        <end position="82"/>
    </location>
</feature>
<dbReference type="Proteomes" id="UP001165082">
    <property type="component" value="Unassembled WGS sequence"/>
</dbReference>
<evidence type="ECO:0000256" key="1">
    <source>
        <dbReference type="SAM" id="MobiDB-lite"/>
    </source>
</evidence>
<gene>
    <name evidence="2" type="ORF">TrRE_jg10345</name>
</gene>
<accession>A0A9W7G488</accession>
<feature type="compositionally biased region" description="Gly residues" evidence="1">
    <location>
        <begin position="278"/>
        <end position="297"/>
    </location>
</feature>
<protein>
    <submittedName>
        <fullName evidence="2">Uncharacterized protein</fullName>
    </submittedName>
</protein>
<evidence type="ECO:0000313" key="3">
    <source>
        <dbReference type="Proteomes" id="UP001165082"/>
    </source>
</evidence>
<proteinExistence type="predicted"/>
<feature type="region of interest" description="Disordered" evidence="1">
    <location>
        <begin position="276"/>
        <end position="297"/>
    </location>
</feature>
<name>A0A9W7G488_9STRA</name>